<protein>
    <submittedName>
        <fullName evidence="3">CHAP domain-containing protein</fullName>
    </submittedName>
</protein>
<sequence>MKKTAVATAVAAAAVSGLTVLPAHADTRTAHRVAAQRMAITLDHVTLDVSSRDIPAGKPYVAAPGAGVQVASVGDLKPAYQYLSVMAVPFGETLPQSVYPFPVSEAGDTAAWARALHGTQNGPVATVFGQRVRGIVVHSHGDLTGRKGARTDIEAIEWIVDAGGRTWVVNLQHDQAHLPKGFGAGLTVTSRNTNVRTTVDPHRTTPVTAPATGRIHPADVALSGSLGRPSWWSATCDGNGSTLSSSGTFMGLQVCTNGGNAIDHVPGVAQLEWQCADLSDRYLVQRYGLNGPGGNGNQEAANWYNSYPSKFQLHSNGDGAKTAPVPGDVLSFAVGSSAAGHTGVVYKSTVDSSGNGTVYFVDQNWTGDGGYNSASVSNWNVTEITGEGGSVQWLHNPADTPSSAPMTNLAAGRL</sequence>
<feature type="domain" description="Peptidase C51" evidence="2">
    <location>
        <begin position="250"/>
        <end position="395"/>
    </location>
</feature>
<dbReference type="SUPFAM" id="SSF54001">
    <property type="entry name" value="Cysteine proteinases"/>
    <property type="match status" value="1"/>
</dbReference>
<dbReference type="InterPro" id="IPR038765">
    <property type="entry name" value="Papain-like_cys_pep_sf"/>
</dbReference>
<accession>A0ABW1G1Q7</accession>
<gene>
    <name evidence="3" type="ORF">ACFP3V_15560</name>
</gene>
<dbReference type="PROSITE" id="PS50911">
    <property type="entry name" value="CHAP"/>
    <property type="match status" value="1"/>
</dbReference>
<dbReference type="Gene3D" id="3.90.1720.10">
    <property type="entry name" value="endopeptidase domain like (from Nostoc punctiforme)"/>
    <property type="match status" value="1"/>
</dbReference>
<dbReference type="Proteomes" id="UP001596174">
    <property type="component" value="Unassembled WGS sequence"/>
</dbReference>
<organism evidence="3 4">
    <name type="scientific">Streptacidiphilus monticola</name>
    <dbReference type="NCBI Taxonomy" id="2161674"/>
    <lineage>
        <taxon>Bacteria</taxon>
        <taxon>Bacillati</taxon>
        <taxon>Actinomycetota</taxon>
        <taxon>Actinomycetes</taxon>
        <taxon>Kitasatosporales</taxon>
        <taxon>Streptomycetaceae</taxon>
        <taxon>Streptacidiphilus</taxon>
    </lineage>
</organism>
<evidence type="ECO:0000256" key="1">
    <source>
        <dbReference type="SAM" id="SignalP"/>
    </source>
</evidence>
<dbReference type="RefSeq" id="WP_380583699.1">
    <property type="nucleotide sequence ID" value="NZ_JBHSQJ010000064.1"/>
</dbReference>
<dbReference type="InterPro" id="IPR007921">
    <property type="entry name" value="CHAP_dom"/>
</dbReference>
<keyword evidence="4" id="KW-1185">Reference proteome</keyword>
<evidence type="ECO:0000313" key="3">
    <source>
        <dbReference type="EMBL" id="MFC5908626.1"/>
    </source>
</evidence>
<evidence type="ECO:0000313" key="4">
    <source>
        <dbReference type="Proteomes" id="UP001596174"/>
    </source>
</evidence>
<proteinExistence type="predicted"/>
<name>A0ABW1G1Q7_9ACTN</name>
<evidence type="ECO:0000259" key="2">
    <source>
        <dbReference type="PROSITE" id="PS50911"/>
    </source>
</evidence>
<dbReference type="EMBL" id="JBHSQJ010000064">
    <property type="protein sequence ID" value="MFC5908626.1"/>
    <property type="molecule type" value="Genomic_DNA"/>
</dbReference>
<comment type="caution">
    <text evidence="3">The sequence shown here is derived from an EMBL/GenBank/DDBJ whole genome shotgun (WGS) entry which is preliminary data.</text>
</comment>
<feature type="chain" id="PRO_5045103117" evidence="1">
    <location>
        <begin position="26"/>
        <end position="414"/>
    </location>
</feature>
<feature type="non-terminal residue" evidence="3">
    <location>
        <position position="414"/>
    </location>
</feature>
<reference evidence="4" key="1">
    <citation type="journal article" date="2019" name="Int. J. Syst. Evol. Microbiol.">
        <title>The Global Catalogue of Microorganisms (GCM) 10K type strain sequencing project: providing services to taxonomists for standard genome sequencing and annotation.</title>
        <authorList>
            <consortium name="The Broad Institute Genomics Platform"/>
            <consortium name="The Broad Institute Genome Sequencing Center for Infectious Disease"/>
            <person name="Wu L."/>
            <person name="Ma J."/>
        </authorList>
    </citation>
    <scope>NUCLEOTIDE SEQUENCE [LARGE SCALE GENOMIC DNA]</scope>
    <source>
        <strain evidence="4">JCM 4816</strain>
    </source>
</reference>
<feature type="signal peptide" evidence="1">
    <location>
        <begin position="1"/>
        <end position="25"/>
    </location>
</feature>
<keyword evidence="1" id="KW-0732">Signal</keyword>